<organism evidence="3 4">
    <name type="scientific">Hymenolepis diminuta</name>
    <name type="common">Rat tapeworm</name>
    <dbReference type="NCBI Taxonomy" id="6216"/>
    <lineage>
        <taxon>Eukaryota</taxon>
        <taxon>Metazoa</taxon>
        <taxon>Spiralia</taxon>
        <taxon>Lophotrochozoa</taxon>
        <taxon>Platyhelminthes</taxon>
        <taxon>Cestoda</taxon>
        <taxon>Eucestoda</taxon>
        <taxon>Cyclophyllidea</taxon>
        <taxon>Hymenolepididae</taxon>
        <taxon>Hymenolepis</taxon>
    </lineage>
</organism>
<dbReference type="EMBL" id="CABIJS010000555">
    <property type="protein sequence ID" value="VUZ53485.1"/>
    <property type="molecule type" value="Genomic_DNA"/>
</dbReference>
<sequence length="1248" mass="140105">MEDIENLPKELQISPRCLIALTGLNIETNQFHAYVWKSFSRGQPNDLNALRFINLPLDHPYSKAKAKHSSHYEWYQVKGIIKRHWMKKHLEELPAVVIVFFDLENNDPNWSEKVKECARRVELVRSNLISRATKIVVTLLQTHPINEIGGDINAGARIQELSESCQINVKNIYLLQKSEFMLSSVKRLEAELFGMAYNYYHNAAKRVKAHKSNLTKANQQLLYVRHDFKIAFFDELKQDSTLALKQYRQAYNNLVELKMSDAYLLELKVVAGFINFKICQIAFQMHGWDAISQFQRHIEIFKNVVGIPELAYEHEAWLSKQYEIFGKLFEEAIQFNFQASISRHPGLYFYEAGSHTINRRTLAMRLCSINTVSNISKSFPLPPPSLNQSLNLRSAVRVGAGSQLESLSDSTSPDDYDKLPEFFGQRPWWNAGQTLDTADLMKEREGIMALQAKEALVDHSELIIPLFAQASLYFERYGAKRMRSYPTYYIAEEFFCKGKFESALDHYSKIVDDFRRSSWAPLFASVCHRMYQCATLLGKNSLVIPTAMELLSNFSVLSYTEKEKIHELIFSTSNLSALGFDSDSAEIIDLTNLKSCVEVKAQFTKASFTVDEPVKLMVFLKSFTSFPLRFNGISVRLNHEALQGASIAQKSCASTDFALNSTGPTTTLSTSVCKWDQIFDLMPDEHLRAVVFTLDPSTLGSAVQVETIELGLTYANQIFHLRWFPSVALSTSENHPLPVIACNYITRLEEIKYHIADGFAKSSSSSSIVDEEDVILNANLTPLWEFFNNQLSAELLPKASNLEMSLRHTPPVLCNEKYAILCQILNTEAGDITDLTISAMLAGGGVNDATLEPTSTSLDAPQRLGSVAVGQMAGQNLNPASLSGDELFSHAFIASNISQGVDFVCPIFVHCPKVAGDRSLRVDAHYNLLTHFPTPGVKVLSWRSNGSISLLSSDNNTEASSGPTLTRCVQSKRVQLSVTPPFEITSRLLSLNHEPITTVVTGKSFILEVSLTNCSPWPISVENSLLNLSPGVRFKSTCDPLPGIVPLDPYESMTEVQVLVVPENSSGEELPNLGQYIVNWRRRRPQSRQDPIFPKSPLTTSSFNLPGCGFATLPYTVQLNIPPFGLLHAPFTISYTLENKTTLPQELNVQLQSTESFVFCGVRLTSLRLLPNSSRKLDFTLLPLRPGYLQLPRLSLWSGSKTALNEHELLPAIDGSWIQDEIPKHHPLKQLRSHIFIMPNREGTLTNA</sequence>
<dbReference type="Pfam" id="PF23643">
    <property type="entry name" value="TRAPPC13_C"/>
    <property type="match status" value="1"/>
</dbReference>
<proteinExistence type="predicted"/>
<accession>A0A564Z1W9</accession>
<keyword evidence="4" id="KW-1185">Reference proteome</keyword>
<protein>
    <recommendedName>
        <fullName evidence="5">Trafficking protein particle complex subunit 11</fullName>
    </recommendedName>
</protein>
<evidence type="ECO:0000259" key="1">
    <source>
        <dbReference type="Pfam" id="PF11817"/>
    </source>
</evidence>
<feature type="domain" description="Trafficking protein particle complex subunit 11" evidence="1">
    <location>
        <begin position="265"/>
        <end position="552"/>
    </location>
</feature>
<dbReference type="AlphaFoldDB" id="A0A564Z1W9"/>
<dbReference type="Proteomes" id="UP000321570">
    <property type="component" value="Unassembled WGS sequence"/>
</dbReference>
<dbReference type="Pfam" id="PF11817">
    <property type="entry name" value="Foie-gras_1"/>
    <property type="match status" value="1"/>
</dbReference>
<dbReference type="PANTHER" id="PTHR14374">
    <property type="entry name" value="FOIE GRAS"/>
    <property type="match status" value="1"/>
</dbReference>
<feature type="domain" description="Trafficking protein particle complex subunit 13 C-terminal" evidence="2">
    <location>
        <begin position="1127"/>
        <end position="1196"/>
    </location>
</feature>
<name>A0A564Z1W9_HYMDI</name>
<evidence type="ECO:0008006" key="5">
    <source>
        <dbReference type="Google" id="ProtNLM"/>
    </source>
</evidence>
<dbReference type="GO" id="GO:0005737">
    <property type="term" value="C:cytoplasm"/>
    <property type="evidence" value="ECO:0007669"/>
    <property type="project" value="TreeGrafter"/>
</dbReference>
<evidence type="ECO:0000313" key="4">
    <source>
        <dbReference type="Proteomes" id="UP000321570"/>
    </source>
</evidence>
<gene>
    <name evidence="3" type="ORF">WMSIL1_LOCUS11913</name>
</gene>
<evidence type="ECO:0000313" key="3">
    <source>
        <dbReference type="EMBL" id="VUZ53485.1"/>
    </source>
</evidence>
<dbReference type="InterPro" id="IPR021773">
    <property type="entry name" value="TPC11"/>
</dbReference>
<evidence type="ECO:0000259" key="2">
    <source>
        <dbReference type="Pfam" id="PF23643"/>
    </source>
</evidence>
<dbReference type="InterPro" id="IPR055428">
    <property type="entry name" value="TRAPPC13_C"/>
</dbReference>
<reference evidence="3 4" key="1">
    <citation type="submission" date="2019-07" db="EMBL/GenBank/DDBJ databases">
        <authorList>
            <person name="Jastrzebski P J."/>
            <person name="Paukszto L."/>
            <person name="Jastrzebski P J."/>
        </authorList>
    </citation>
    <scope>NUCLEOTIDE SEQUENCE [LARGE SCALE GENOMIC DNA]</scope>
    <source>
        <strain evidence="3 4">WMS-il1</strain>
    </source>
</reference>
<dbReference type="PANTHER" id="PTHR14374:SF0">
    <property type="entry name" value="TRAFFICKING PROTEIN PARTICLE COMPLEX SUBUNIT 11"/>
    <property type="match status" value="1"/>
</dbReference>